<dbReference type="AlphaFoldDB" id="A0A4Z1KJT2"/>
<dbReference type="Proteomes" id="UP000297280">
    <property type="component" value="Unassembled WGS sequence"/>
</dbReference>
<keyword evidence="2" id="KW-1185">Reference proteome</keyword>
<accession>A0A4Z1KJT2</accession>
<dbReference type="OrthoDB" id="3540327at2759"/>
<gene>
    <name evidence="1" type="ORF">BPOR_0589g00010</name>
</gene>
<reference evidence="1 2" key="1">
    <citation type="submission" date="2017-12" db="EMBL/GenBank/DDBJ databases">
        <title>Comparative genomics of Botrytis spp.</title>
        <authorList>
            <person name="Valero-Jimenez C.A."/>
            <person name="Tapia P."/>
            <person name="Veloso J."/>
            <person name="Silva-Moreno E."/>
            <person name="Staats M."/>
            <person name="Valdes J.H."/>
            <person name="Van Kan J.A.L."/>
        </authorList>
    </citation>
    <scope>NUCLEOTIDE SEQUENCE [LARGE SCALE GENOMIC DNA]</scope>
    <source>
        <strain evidence="1 2">MUCL3349</strain>
    </source>
</reference>
<dbReference type="EMBL" id="PQXO01000588">
    <property type="protein sequence ID" value="TGO83814.1"/>
    <property type="molecule type" value="Genomic_DNA"/>
</dbReference>
<protein>
    <submittedName>
        <fullName evidence="1">Uncharacterized protein</fullName>
    </submittedName>
</protein>
<comment type="caution">
    <text evidence="1">The sequence shown here is derived from an EMBL/GenBank/DDBJ whole genome shotgun (WGS) entry which is preliminary data.</text>
</comment>
<evidence type="ECO:0000313" key="1">
    <source>
        <dbReference type="EMBL" id="TGO83814.1"/>
    </source>
</evidence>
<organism evidence="1 2">
    <name type="scientific">Botrytis porri</name>
    <dbReference type="NCBI Taxonomy" id="87229"/>
    <lineage>
        <taxon>Eukaryota</taxon>
        <taxon>Fungi</taxon>
        <taxon>Dikarya</taxon>
        <taxon>Ascomycota</taxon>
        <taxon>Pezizomycotina</taxon>
        <taxon>Leotiomycetes</taxon>
        <taxon>Helotiales</taxon>
        <taxon>Sclerotiniaceae</taxon>
        <taxon>Botrytis</taxon>
    </lineage>
</organism>
<proteinExistence type="predicted"/>
<evidence type="ECO:0000313" key="2">
    <source>
        <dbReference type="Proteomes" id="UP000297280"/>
    </source>
</evidence>
<name>A0A4Z1KJT2_9HELO</name>
<sequence>MASEQPENETSVLTKWGPVVVFNGKNYPFFENSVVMAMVAANTLGFLSDTETTVAVPAETDSDMQ</sequence>